<name>C7MKX6_CRYCD</name>
<reference evidence="9 10" key="1">
    <citation type="journal article" date="2009" name="Stand. Genomic Sci.">
        <title>Complete genome sequence of Cryptobacterium curtum type strain (12-3).</title>
        <authorList>
            <person name="Mavrommatis K."/>
            <person name="Pukall R."/>
            <person name="Rohde C."/>
            <person name="Chen F."/>
            <person name="Sims D."/>
            <person name="Brettin T."/>
            <person name="Kuske C."/>
            <person name="Detter J.C."/>
            <person name="Han C."/>
            <person name="Lapidus A."/>
            <person name="Copeland A."/>
            <person name="Glavina Del Rio T."/>
            <person name="Nolan M."/>
            <person name="Lucas S."/>
            <person name="Tice H."/>
            <person name="Cheng J.F."/>
            <person name="Bruce D."/>
            <person name="Goodwin L."/>
            <person name="Pitluck S."/>
            <person name="Ovchinnikova G."/>
            <person name="Pati A."/>
            <person name="Ivanova N."/>
            <person name="Chen A."/>
            <person name="Palaniappan K."/>
            <person name="Chain P."/>
            <person name="D'haeseleer P."/>
            <person name="Goker M."/>
            <person name="Bristow J."/>
            <person name="Eisen J.A."/>
            <person name="Markowitz V."/>
            <person name="Hugenholtz P."/>
            <person name="Rohde M."/>
            <person name="Klenk H.P."/>
            <person name="Kyrpides N.C."/>
        </authorList>
    </citation>
    <scope>NUCLEOTIDE SEQUENCE [LARGE SCALE GENOMIC DNA]</scope>
    <source>
        <strain evidence="10">ATCC 700683 / DSM 15641 / 12-3</strain>
    </source>
</reference>
<feature type="domain" description="Siroheme synthase central" evidence="8">
    <location>
        <begin position="130"/>
        <end position="156"/>
    </location>
</feature>
<dbReference type="InterPro" id="IPR036291">
    <property type="entry name" value="NAD(P)-bd_dom_sf"/>
</dbReference>
<sequence>MQDATEAPVGRHAGYPLFVDLEDRLVVVIGGGAIAEHKLRTLLRYGARIKIVSPKITEGIQALVDEGKVEWIPRVYELGDLAGASIAFSVCGIPAVDVRIHEEARSRNCLLNVADVPEECDFIVPSIVRRGLLSIAVSTSGAACTEAKRIRHRLEDDFDESWVAYLDLMTQVRDLVKERISGGHDARKPIFEAAADAGWRKRLAAGERISVEDAYNEAVALAQSVSQTTSESGGHASAVKHDEPTTTATTAGKER</sequence>
<proteinExistence type="predicted"/>
<dbReference type="PANTHER" id="PTHR35330:SF1">
    <property type="entry name" value="SIROHEME BIOSYNTHESIS PROTEIN MET8"/>
    <property type="match status" value="1"/>
</dbReference>
<evidence type="ECO:0000256" key="3">
    <source>
        <dbReference type="ARBA" id="ARBA00023002"/>
    </source>
</evidence>
<comment type="pathway">
    <text evidence="1">Porphyrin-containing compound metabolism; siroheme biosynthesis; sirohydrochlorin from precorrin-2: step 1/1.</text>
</comment>
<dbReference type="InterPro" id="IPR042518">
    <property type="entry name" value="SirC_C"/>
</dbReference>
<dbReference type="InterPro" id="IPR028281">
    <property type="entry name" value="Sirohaem_synthase_central"/>
</dbReference>
<evidence type="ECO:0000259" key="8">
    <source>
        <dbReference type="Pfam" id="PF14824"/>
    </source>
</evidence>
<evidence type="ECO:0000256" key="1">
    <source>
        <dbReference type="ARBA" id="ARBA00005010"/>
    </source>
</evidence>
<dbReference type="UniPathway" id="UPA00262">
    <property type="reaction ID" value="UER00222"/>
</dbReference>
<evidence type="ECO:0000256" key="5">
    <source>
        <dbReference type="ARBA" id="ARBA00023244"/>
    </source>
</evidence>
<dbReference type="STRING" id="469378.Ccur_12390"/>
<dbReference type="Pfam" id="PF13241">
    <property type="entry name" value="NAD_binding_7"/>
    <property type="match status" value="1"/>
</dbReference>
<protein>
    <recommendedName>
        <fullName evidence="2">precorrin-2 dehydrogenase</fullName>
        <ecNumber evidence="2">1.3.1.76</ecNumber>
    </recommendedName>
</protein>
<keyword evidence="4" id="KW-0520">NAD</keyword>
<feature type="region of interest" description="Disordered" evidence="7">
    <location>
        <begin position="223"/>
        <end position="255"/>
    </location>
</feature>
<evidence type="ECO:0000256" key="6">
    <source>
        <dbReference type="ARBA" id="ARBA00047561"/>
    </source>
</evidence>
<dbReference type="NCBIfam" id="TIGR01470">
    <property type="entry name" value="cysG_Nterm"/>
    <property type="match status" value="1"/>
</dbReference>
<evidence type="ECO:0000256" key="4">
    <source>
        <dbReference type="ARBA" id="ARBA00023027"/>
    </source>
</evidence>
<feature type="compositionally biased region" description="Polar residues" evidence="7">
    <location>
        <begin position="223"/>
        <end position="232"/>
    </location>
</feature>
<organism evidence="9 10">
    <name type="scientific">Cryptobacterium curtum (strain ATCC 700683 / DSM 15641 / CCUG 43107 / 12-3)</name>
    <dbReference type="NCBI Taxonomy" id="469378"/>
    <lineage>
        <taxon>Bacteria</taxon>
        <taxon>Bacillati</taxon>
        <taxon>Actinomycetota</taxon>
        <taxon>Coriobacteriia</taxon>
        <taxon>Eggerthellales</taxon>
        <taxon>Eggerthellaceae</taxon>
        <taxon>Cryptobacterium</taxon>
    </lineage>
</organism>
<accession>C7MKX6</accession>
<dbReference type="PANTHER" id="PTHR35330">
    <property type="entry name" value="SIROHEME BIOSYNTHESIS PROTEIN MET8"/>
    <property type="match status" value="1"/>
</dbReference>
<dbReference type="RefSeq" id="WP_015778786.1">
    <property type="nucleotide sequence ID" value="NC_013170.1"/>
</dbReference>
<dbReference type="eggNOG" id="COG1648">
    <property type="taxonomic scope" value="Bacteria"/>
</dbReference>
<dbReference type="EMBL" id="CP001682">
    <property type="protein sequence ID" value="ACU94923.1"/>
    <property type="molecule type" value="Genomic_DNA"/>
</dbReference>
<dbReference type="AlphaFoldDB" id="C7MKX6"/>
<feature type="compositionally biased region" description="Polar residues" evidence="7">
    <location>
        <begin position="245"/>
        <end position="255"/>
    </location>
</feature>
<dbReference type="SUPFAM" id="SSF75615">
    <property type="entry name" value="Siroheme synthase middle domains-like"/>
    <property type="match status" value="1"/>
</dbReference>
<dbReference type="Gene3D" id="1.10.8.610">
    <property type="entry name" value="SirC, precorrin-2 dehydrogenase, C-terminal helical domain-like"/>
    <property type="match status" value="1"/>
</dbReference>
<evidence type="ECO:0000256" key="2">
    <source>
        <dbReference type="ARBA" id="ARBA00012400"/>
    </source>
</evidence>
<gene>
    <name evidence="9" type="ordered locus">Ccur_12390</name>
</gene>
<dbReference type="Proteomes" id="UP000000954">
    <property type="component" value="Chromosome"/>
</dbReference>
<dbReference type="KEGG" id="ccu:Ccur_12390"/>
<dbReference type="EC" id="1.3.1.76" evidence="2"/>
<keyword evidence="3" id="KW-0560">Oxidoreductase</keyword>
<dbReference type="Pfam" id="PF14824">
    <property type="entry name" value="Sirohm_synth_M"/>
    <property type="match status" value="1"/>
</dbReference>
<dbReference type="HOGENOM" id="CLU_011276_8_1_11"/>
<dbReference type="GO" id="GO:0019354">
    <property type="term" value="P:siroheme biosynthetic process"/>
    <property type="evidence" value="ECO:0007669"/>
    <property type="project" value="UniProtKB-UniPathway"/>
</dbReference>
<dbReference type="SUPFAM" id="SSF51735">
    <property type="entry name" value="NAD(P)-binding Rossmann-fold domains"/>
    <property type="match status" value="1"/>
</dbReference>
<keyword evidence="5" id="KW-0627">Porphyrin biosynthesis</keyword>
<evidence type="ECO:0000313" key="9">
    <source>
        <dbReference type="EMBL" id="ACU94923.1"/>
    </source>
</evidence>
<dbReference type="Gene3D" id="3.40.50.720">
    <property type="entry name" value="NAD(P)-binding Rossmann-like Domain"/>
    <property type="match status" value="1"/>
</dbReference>
<dbReference type="GO" id="GO:0043115">
    <property type="term" value="F:precorrin-2 dehydrogenase activity"/>
    <property type="evidence" value="ECO:0007669"/>
    <property type="project" value="UniProtKB-EC"/>
</dbReference>
<dbReference type="OrthoDB" id="9815856at2"/>
<evidence type="ECO:0000256" key="7">
    <source>
        <dbReference type="SAM" id="MobiDB-lite"/>
    </source>
</evidence>
<evidence type="ECO:0000313" key="10">
    <source>
        <dbReference type="Proteomes" id="UP000000954"/>
    </source>
</evidence>
<dbReference type="GO" id="GO:0004325">
    <property type="term" value="F:ferrochelatase activity"/>
    <property type="evidence" value="ECO:0007669"/>
    <property type="project" value="InterPro"/>
</dbReference>
<dbReference type="InterPro" id="IPR006367">
    <property type="entry name" value="Sirohaem_synthase_N"/>
</dbReference>
<comment type="catalytic activity">
    <reaction evidence="6">
        <text>precorrin-2 + NAD(+) = sirohydrochlorin + NADH + 2 H(+)</text>
        <dbReference type="Rhea" id="RHEA:15613"/>
        <dbReference type="ChEBI" id="CHEBI:15378"/>
        <dbReference type="ChEBI" id="CHEBI:57540"/>
        <dbReference type="ChEBI" id="CHEBI:57945"/>
        <dbReference type="ChEBI" id="CHEBI:58351"/>
        <dbReference type="ChEBI" id="CHEBI:58827"/>
        <dbReference type="EC" id="1.3.1.76"/>
    </reaction>
</comment>
<keyword evidence="10" id="KW-1185">Reference proteome</keyword>
<dbReference type="InterPro" id="IPR028161">
    <property type="entry name" value="Met8-like"/>
</dbReference>